<protein>
    <submittedName>
        <fullName evidence="1">Uncharacterized protein</fullName>
    </submittedName>
</protein>
<comment type="caution">
    <text evidence="1">The sequence shown here is derived from an EMBL/GenBank/DDBJ whole genome shotgun (WGS) entry which is preliminary data.</text>
</comment>
<evidence type="ECO:0000313" key="1">
    <source>
        <dbReference type="EMBL" id="CAB0594304.1"/>
    </source>
</evidence>
<dbReference type="Proteomes" id="UP000480222">
    <property type="component" value="Unassembled WGS sequence"/>
</dbReference>
<gene>
    <name evidence="1" type="ORF">CIP107547_00914</name>
</gene>
<reference evidence="1 2" key="1">
    <citation type="submission" date="2020-02" db="EMBL/GenBank/DDBJ databases">
        <authorList>
            <person name="Brisse S."/>
        </authorList>
    </citation>
    <scope>NUCLEOTIDE SEQUENCE [LARGE SCALE GENOMIC DNA]</scope>
    <source>
        <strain evidence="1">CIP107547</strain>
    </source>
</reference>
<dbReference type="AlphaFoldDB" id="A0A1X4MCX3"/>
<sequence length="155" mass="16482">MTANSVLNSPTTTKELAAKVEQFRFVMLDSSGKIKHADGSALPYGYVRQAAAPESEEDSRPSNHVEHALPSRVAVTTYQAVVSVAIDPTETNFNKGNVFKPGDKVYVGADGTAATTAKAKGKKKPVGIAERADHVGCVRVNMFHPSVLVADSLEL</sequence>
<name>A0A1X4MCX3_CORDP</name>
<organism evidence="1 2">
    <name type="scientific">Corynebacterium diphtheriae</name>
    <dbReference type="NCBI Taxonomy" id="1717"/>
    <lineage>
        <taxon>Bacteria</taxon>
        <taxon>Bacillati</taxon>
        <taxon>Actinomycetota</taxon>
        <taxon>Actinomycetes</taxon>
        <taxon>Mycobacteriales</taxon>
        <taxon>Corynebacteriaceae</taxon>
        <taxon>Corynebacterium</taxon>
    </lineage>
</organism>
<proteinExistence type="predicted"/>
<dbReference type="RefSeq" id="WP_085691148.1">
    <property type="nucleotide sequence ID" value="NZ_CP040521.1"/>
</dbReference>
<dbReference type="EMBL" id="CADDAV010000010">
    <property type="protein sequence ID" value="CAB0594304.1"/>
    <property type="molecule type" value="Genomic_DNA"/>
</dbReference>
<evidence type="ECO:0000313" key="2">
    <source>
        <dbReference type="Proteomes" id="UP000480222"/>
    </source>
</evidence>
<accession>A0A1X4MCX3</accession>